<dbReference type="SMART" id="SM00220">
    <property type="entry name" value="S_TKc"/>
    <property type="match status" value="1"/>
</dbReference>
<evidence type="ECO:0000256" key="10">
    <source>
        <dbReference type="ARBA" id="ARBA00040421"/>
    </source>
</evidence>
<comment type="catalytic activity">
    <reaction evidence="15">
        <text>L-tyrosyl-[protein] + ATP = O-phospho-L-tyrosyl-[protein] + ADP + H(+)</text>
        <dbReference type="Rhea" id="RHEA:10596"/>
        <dbReference type="Rhea" id="RHEA-COMP:10136"/>
        <dbReference type="Rhea" id="RHEA-COMP:20101"/>
        <dbReference type="ChEBI" id="CHEBI:15378"/>
        <dbReference type="ChEBI" id="CHEBI:30616"/>
        <dbReference type="ChEBI" id="CHEBI:46858"/>
        <dbReference type="ChEBI" id="CHEBI:61978"/>
        <dbReference type="ChEBI" id="CHEBI:456216"/>
        <dbReference type="EC" id="2.7.12.1"/>
    </reaction>
</comment>
<evidence type="ECO:0000256" key="3">
    <source>
        <dbReference type="ARBA" id="ARBA00022490"/>
    </source>
</evidence>
<gene>
    <name evidence="19" type="ORF">V5799_007407</name>
</gene>
<evidence type="ECO:0000256" key="15">
    <source>
        <dbReference type="ARBA" id="ARBA00051680"/>
    </source>
</evidence>
<sequence>MKLSPKKSTRFETNIVEARARGGERASRQRSLTDSVSFLCAGHVAATHDASASCVTQGKLGLSLSCARRRLCEPKVFLGGRPQLRVQMKRSGRRKRMSANLPGEFGKFAKNSKYLRRIWRDTKASLDDIAKCGYFSDDQLAQLRLTETDDQFISSVVTQPVALVVLGHSCWAKARVVNELFGQSVLPVTSPVGDESQLTWRMVRFSAGNQTEISLALPNSLELVEHLAAYDQPWRTIPRADLEVEGEARKDPALSAAALEIRMKHSLLRDEVQVVATPCNDSLSFEQTYRRATEGCTPLLLYAFAEEAFTEKELADLYELKRIAPKTPVLFIRANMPATSELTESEQHARSLRNARLAEQVQLCSSYADGENSGSEATQAAETPMQTEEEPPKSVITLPVTAQQQLYNLGYISKHFPEKRHDRRRPNMRCTGGCSASSELVENFDDFAGNACLFVRGALQSLLVSASSLLNTTHLHCLRSFILTAFDMTRDMMITPKRLSYARKQETGLYHALMEVASHKQEEIRQLIVNAIENMRGEVLQRAAEYRFEGVIVEEGENASPPTASALQMCTAQIQDLVLGMLNAAVAEQLVGSVNCLRESFVGTLERCLASLEGVCKDDESMQASNALKQILNAAYQVEVTVKTSSSFLWVLWEKMKQLVQTLPGRAPPRIDTEWRQRVAADMLESLSEWRLARCICAQFRERLRASHEQFQAAMRQLEAVHSGRLERTETQRIKVRKLHAPRLARCALESTSLRDEILHGMPQLGRELGRGQYGVVYSSEPWGGRSPCAVKSVVPPDDKHWNDLAMEFFYTRSVPDHERIVQIRGSVIDHNYAGGTTPAVLLIMDRMQRDLYTALRAGLNWPARLRVALDVVQGIRFLHSQGLVHRDIKLKNVLLDRANRAKLTDLGFCKPEAMMSGSIVGTPIHMAPELFTGRYDNSVDTYAFGILFWYICAGHVKLPYVFEQCQTKDQLWSCVRKGARPERLPQFNDDCWRLMEHCWASDPQRRPLLGDVELVLEAISERQQREASRTEETQQLSDSLCASQQASGYGYPCRPIVPAKDKRVPPRGIDAVTESADMFIQIYAHHLCY</sequence>
<dbReference type="EC" id="2.7.12.1" evidence="2"/>
<comment type="caution">
    <text evidence="19">The sequence shown here is derived from an EMBL/GenBank/DDBJ whole genome shotgun (WGS) entry which is preliminary data.</text>
</comment>
<reference evidence="19 20" key="1">
    <citation type="journal article" date="2023" name="Arcadia Sci">
        <title>De novo assembly of a long-read Amblyomma americanum tick genome.</title>
        <authorList>
            <person name="Chou S."/>
            <person name="Poskanzer K.E."/>
            <person name="Rollins M."/>
            <person name="Thuy-Boun P.S."/>
        </authorList>
    </citation>
    <scope>NUCLEOTIDE SEQUENCE [LARGE SCALE GENOMIC DNA]</scope>
    <source>
        <strain evidence="19">F_SG_1</strain>
        <tissue evidence="19">Salivary glands</tissue>
    </source>
</reference>
<evidence type="ECO:0000256" key="12">
    <source>
        <dbReference type="ARBA" id="ARBA00042638"/>
    </source>
</evidence>
<evidence type="ECO:0000256" key="2">
    <source>
        <dbReference type="ARBA" id="ARBA00013203"/>
    </source>
</evidence>
<proteinExistence type="predicted"/>
<comment type="catalytic activity">
    <reaction evidence="13">
        <text>L-seryl-[protein] + ATP = O-phospho-L-seryl-[protein] + ADP + H(+)</text>
        <dbReference type="Rhea" id="RHEA:17989"/>
        <dbReference type="Rhea" id="RHEA-COMP:9863"/>
        <dbReference type="Rhea" id="RHEA-COMP:11604"/>
        <dbReference type="ChEBI" id="CHEBI:15378"/>
        <dbReference type="ChEBI" id="CHEBI:29999"/>
        <dbReference type="ChEBI" id="CHEBI:30616"/>
        <dbReference type="ChEBI" id="CHEBI:83421"/>
        <dbReference type="ChEBI" id="CHEBI:456216"/>
        <dbReference type="EC" id="2.7.12.1"/>
    </reaction>
</comment>
<dbReference type="InterPro" id="IPR017441">
    <property type="entry name" value="Protein_kinase_ATP_BS"/>
</dbReference>
<keyword evidence="20" id="KW-1185">Reference proteome</keyword>
<dbReference type="GO" id="GO:0004713">
    <property type="term" value="F:protein tyrosine kinase activity"/>
    <property type="evidence" value="ECO:0007669"/>
    <property type="project" value="UniProtKB-KW"/>
</dbReference>
<dbReference type="Pfam" id="PF00069">
    <property type="entry name" value="Pkinase"/>
    <property type="match status" value="1"/>
</dbReference>
<dbReference type="PROSITE" id="PS50011">
    <property type="entry name" value="PROTEIN_KINASE_DOM"/>
    <property type="match status" value="1"/>
</dbReference>
<evidence type="ECO:0000256" key="1">
    <source>
        <dbReference type="ARBA" id="ARBA00004496"/>
    </source>
</evidence>
<dbReference type="SUPFAM" id="SSF56112">
    <property type="entry name" value="Protein kinase-like (PK-like)"/>
    <property type="match status" value="1"/>
</dbReference>
<organism evidence="19 20">
    <name type="scientific">Amblyomma americanum</name>
    <name type="common">Lone star tick</name>
    <dbReference type="NCBI Taxonomy" id="6943"/>
    <lineage>
        <taxon>Eukaryota</taxon>
        <taxon>Metazoa</taxon>
        <taxon>Ecdysozoa</taxon>
        <taxon>Arthropoda</taxon>
        <taxon>Chelicerata</taxon>
        <taxon>Arachnida</taxon>
        <taxon>Acari</taxon>
        <taxon>Parasitiformes</taxon>
        <taxon>Ixodida</taxon>
        <taxon>Ixodoidea</taxon>
        <taxon>Ixodidae</taxon>
        <taxon>Amblyomminae</taxon>
        <taxon>Amblyomma</taxon>
    </lineage>
</organism>
<dbReference type="InterPro" id="IPR051302">
    <property type="entry name" value="Dual_SerThr-Tyr_Kinase"/>
</dbReference>
<feature type="compositionally biased region" description="Polar residues" evidence="17">
    <location>
        <begin position="372"/>
        <end position="386"/>
    </location>
</feature>
<protein>
    <recommendedName>
        <fullName evidence="10">Dual serine/threonine and tyrosine protein kinase</fullName>
        <ecNumber evidence="2">2.7.12.1</ecNumber>
    </recommendedName>
    <alternativeName>
        <fullName evidence="12">Dusty protein kinase</fullName>
    </alternativeName>
    <alternativeName>
        <fullName evidence="11">Receptor-interacting serine/threonine-protein kinase 5</fullName>
    </alternativeName>
</protein>
<dbReference type="CDD" id="cd13975">
    <property type="entry name" value="PKc_Dusty"/>
    <property type="match status" value="1"/>
</dbReference>
<feature type="region of interest" description="Disordered" evidence="17">
    <location>
        <begin position="368"/>
        <end position="394"/>
    </location>
</feature>
<evidence type="ECO:0000256" key="13">
    <source>
        <dbReference type="ARBA" id="ARBA00049003"/>
    </source>
</evidence>
<dbReference type="AlphaFoldDB" id="A0AAQ4FHG9"/>
<dbReference type="GO" id="GO:0005737">
    <property type="term" value="C:cytoplasm"/>
    <property type="evidence" value="ECO:0007669"/>
    <property type="project" value="UniProtKB-SubCell"/>
</dbReference>
<evidence type="ECO:0000256" key="7">
    <source>
        <dbReference type="ARBA" id="ARBA00022777"/>
    </source>
</evidence>
<dbReference type="GO" id="GO:0004712">
    <property type="term" value="F:protein serine/threonine/tyrosine kinase activity"/>
    <property type="evidence" value="ECO:0007669"/>
    <property type="project" value="UniProtKB-EC"/>
</dbReference>
<keyword evidence="9" id="KW-0829">Tyrosine-protein kinase</keyword>
<evidence type="ECO:0000256" key="4">
    <source>
        <dbReference type="ARBA" id="ARBA00022527"/>
    </source>
</evidence>
<comment type="subcellular location">
    <subcellularLocation>
        <location evidence="1">Cytoplasm</location>
    </subcellularLocation>
</comment>
<evidence type="ECO:0000256" key="17">
    <source>
        <dbReference type="SAM" id="MobiDB-lite"/>
    </source>
</evidence>
<evidence type="ECO:0000256" key="11">
    <source>
        <dbReference type="ARBA" id="ARBA00041268"/>
    </source>
</evidence>
<keyword evidence="8 16" id="KW-0067">ATP-binding</keyword>
<feature type="domain" description="Protein kinase" evidence="18">
    <location>
        <begin position="763"/>
        <end position="1017"/>
    </location>
</feature>
<dbReference type="Proteomes" id="UP001321473">
    <property type="component" value="Unassembled WGS sequence"/>
</dbReference>
<accession>A0AAQ4FHG9</accession>
<evidence type="ECO:0000256" key="5">
    <source>
        <dbReference type="ARBA" id="ARBA00022679"/>
    </source>
</evidence>
<keyword evidence="5" id="KW-0808">Transferase</keyword>
<dbReference type="InterPro" id="IPR011009">
    <property type="entry name" value="Kinase-like_dom_sf"/>
</dbReference>
<dbReference type="GO" id="GO:0045743">
    <property type="term" value="P:positive regulation of fibroblast growth factor receptor signaling pathway"/>
    <property type="evidence" value="ECO:0007669"/>
    <property type="project" value="TreeGrafter"/>
</dbReference>
<dbReference type="Gene3D" id="3.30.200.20">
    <property type="entry name" value="Phosphorylase Kinase, domain 1"/>
    <property type="match status" value="1"/>
</dbReference>
<dbReference type="PROSITE" id="PS00108">
    <property type="entry name" value="PROTEIN_KINASE_ST"/>
    <property type="match status" value="1"/>
</dbReference>
<dbReference type="GO" id="GO:0070374">
    <property type="term" value="P:positive regulation of ERK1 and ERK2 cascade"/>
    <property type="evidence" value="ECO:0007669"/>
    <property type="project" value="TreeGrafter"/>
</dbReference>
<evidence type="ECO:0000313" key="20">
    <source>
        <dbReference type="Proteomes" id="UP001321473"/>
    </source>
</evidence>
<feature type="binding site" evidence="16">
    <location>
        <position position="792"/>
    </location>
    <ligand>
        <name>ATP</name>
        <dbReference type="ChEBI" id="CHEBI:30616"/>
    </ligand>
</feature>
<evidence type="ECO:0000256" key="6">
    <source>
        <dbReference type="ARBA" id="ARBA00022741"/>
    </source>
</evidence>
<evidence type="ECO:0000256" key="14">
    <source>
        <dbReference type="ARBA" id="ARBA00049308"/>
    </source>
</evidence>
<dbReference type="PANTHER" id="PTHR46392">
    <property type="entry name" value="DUAL SERINE/THREONINE AND TYROSINE PROTEIN KINASE"/>
    <property type="match status" value="1"/>
</dbReference>
<keyword evidence="6 16" id="KW-0547">Nucleotide-binding</keyword>
<dbReference type="PROSITE" id="PS00107">
    <property type="entry name" value="PROTEIN_KINASE_ATP"/>
    <property type="match status" value="1"/>
</dbReference>
<evidence type="ECO:0000256" key="9">
    <source>
        <dbReference type="ARBA" id="ARBA00023137"/>
    </source>
</evidence>
<dbReference type="GO" id="GO:0004674">
    <property type="term" value="F:protein serine/threonine kinase activity"/>
    <property type="evidence" value="ECO:0007669"/>
    <property type="project" value="UniProtKB-KW"/>
</dbReference>
<comment type="catalytic activity">
    <reaction evidence="14">
        <text>L-threonyl-[protein] + ATP = O-phospho-L-threonyl-[protein] + ADP + H(+)</text>
        <dbReference type="Rhea" id="RHEA:46608"/>
        <dbReference type="Rhea" id="RHEA-COMP:11060"/>
        <dbReference type="Rhea" id="RHEA-COMP:11605"/>
        <dbReference type="ChEBI" id="CHEBI:15378"/>
        <dbReference type="ChEBI" id="CHEBI:30013"/>
        <dbReference type="ChEBI" id="CHEBI:30616"/>
        <dbReference type="ChEBI" id="CHEBI:61977"/>
        <dbReference type="ChEBI" id="CHEBI:456216"/>
        <dbReference type="EC" id="2.7.12.1"/>
    </reaction>
</comment>
<keyword evidence="4" id="KW-0723">Serine/threonine-protein kinase</keyword>
<name>A0AAQ4FHG9_AMBAM</name>
<dbReference type="InterPro" id="IPR000719">
    <property type="entry name" value="Prot_kinase_dom"/>
</dbReference>
<dbReference type="Gene3D" id="1.10.510.10">
    <property type="entry name" value="Transferase(Phosphotransferase) domain 1"/>
    <property type="match status" value="1"/>
</dbReference>
<dbReference type="InterPro" id="IPR008271">
    <property type="entry name" value="Ser/Thr_kinase_AS"/>
</dbReference>
<evidence type="ECO:0000313" key="19">
    <source>
        <dbReference type="EMBL" id="KAK8786225.1"/>
    </source>
</evidence>
<dbReference type="GO" id="GO:0043066">
    <property type="term" value="P:negative regulation of apoptotic process"/>
    <property type="evidence" value="ECO:0007669"/>
    <property type="project" value="TreeGrafter"/>
</dbReference>
<dbReference type="GO" id="GO:0044344">
    <property type="term" value="P:cellular response to fibroblast growth factor stimulus"/>
    <property type="evidence" value="ECO:0007669"/>
    <property type="project" value="TreeGrafter"/>
</dbReference>
<evidence type="ECO:0000259" key="18">
    <source>
        <dbReference type="PROSITE" id="PS50011"/>
    </source>
</evidence>
<dbReference type="GO" id="GO:0005524">
    <property type="term" value="F:ATP binding"/>
    <property type="evidence" value="ECO:0007669"/>
    <property type="project" value="UniProtKB-UniRule"/>
</dbReference>
<dbReference type="EMBL" id="JARKHS020002874">
    <property type="protein sequence ID" value="KAK8786225.1"/>
    <property type="molecule type" value="Genomic_DNA"/>
</dbReference>
<keyword evidence="3" id="KW-0963">Cytoplasm</keyword>
<dbReference type="PANTHER" id="PTHR46392:SF1">
    <property type="entry name" value="DUAL SERINE_THREONINE AND TYROSINE PROTEIN KINASE"/>
    <property type="match status" value="1"/>
</dbReference>
<keyword evidence="7" id="KW-0418">Kinase</keyword>
<evidence type="ECO:0000256" key="16">
    <source>
        <dbReference type="PROSITE-ProRule" id="PRU10141"/>
    </source>
</evidence>
<evidence type="ECO:0000256" key="8">
    <source>
        <dbReference type="ARBA" id="ARBA00022840"/>
    </source>
</evidence>